<feature type="region of interest" description="Disordered" evidence="2">
    <location>
        <begin position="1"/>
        <end position="94"/>
    </location>
</feature>
<evidence type="ECO:0000313" key="4">
    <source>
        <dbReference type="Proteomes" id="UP000287651"/>
    </source>
</evidence>
<name>A0A427BBN2_ENSVE</name>
<sequence>MPAPHAESRSPSEVQEIPAKEATRPSEEKARGAPEVPSKRRAGDSIDQKKKSKDSGWHRLPHEADRSASQTTKGKGPAGPTEETPTPRAKPNLPEHALDVPLEIDLAPLTYGDGIWLDGEALTKYIRATHIPKLAFDLYTLSSKVLMDEAPKAMVLVLAAHRLGHRRLNLWPTIFRLNSRKRIDVGSRWRRRKLVESRGRLDDSESQLRNARTQVRQLETELLELTQSKDDLWAKLPRQAIEDYKKPSEFKMGLVRME</sequence>
<dbReference type="EMBL" id="AMZH03000041">
    <property type="protein sequence ID" value="RRT85930.1"/>
    <property type="molecule type" value="Genomic_DNA"/>
</dbReference>
<evidence type="ECO:0000256" key="2">
    <source>
        <dbReference type="SAM" id="MobiDB-lite"/>
    </source>
</evidence>
<gene>
    <name evidence="3" type="ORF">B296_00000366</name>
</gene>
<comment type="caution">
    <text evidence="3">The sequence shown here is derived from an EMBL/GenBank/DDBJ whole genome shotgun (WGS) entry which is preliminary data.</text>
</comment>
<reference evidence="3 4" key="1">
    <citation type="journal article" date="2014" name="Agronomy (Basel)">
        <title>A Draft Genome Sequence for Ensete ventricosum, the Drought-Tolerant Tree Against Hunger.</title>
        <authorList>
            <person name="Harrison J."/>
            <person name="Moore K.A."/>
            <person name="Paszkiewicz K."/>
            <person name="Jones T."/>
            <person name="Grant M."/>
            <person name="Ambacheew D."/>
            <person name="Muzemil S."/>
            <person name="Studholme D.J."/>
        </authorList>
    </citation>
    <scope>NUCLEOTIDE SEQUENCE [LARGE SCALE GENOMIC DNA]</scope>
</reference>
<evidence type="ECO:0000256" key="1">
    <source>
        <dbReference type="SAM" id="Coils"/>
    </source>
</evidence>
<feature type="coiled-coil region" evidence="1">
    <location>
        <begin position="194"/>
        <end position="228"/>
    </location>
</feature>
<dbReference type="Proteomes" id="UP000287651">
    <property type="component" value="Unassembled WGS sequence"/>
</dbReference>
<keyword evidence="1" id="KW-0175">Coiled coil</keyword>
<organism evidence="3 4">
    <name type="scientific">Ensete ventricosum</name>
    <name type="common">Abyssinian banana</name>
    <name type="synonym">Musa ensete</name>
    <dbReference type="NCBI Taxonomy" id="4639"/>
    <lineage>
        <taxon>Eukaryota</taxon>
        <taxon>Viridiplantae</taxon>
        <taxon>Streptophyta</taxon>
        <taxon>Embryophyta</taxon>
        <taxon>Tracheophyta</taxon>
        <taxon>Spermatophyta</taxon>
        <taxon>Magnoliopsida</taxon>
        <taxon>Liliopsida</taxon>
        <taxon>Zingiberales</taxon>
        <taxon>Musaceae</taxon>
        <taxon>Ensete</taxon>
    </lineage>
</organism>
<evidence type="ECO:0000313" key="3">
    <source>
        <dbReference type="EMBL" id="RRT85930.1"/>
    </source>
</evidence>
<dbReference type="AlphaFoldDB" id="A0A427BBN2"/>
<proteinExistence type="predicted"/>
<feature type="compositionally biased region" description="Basic and acidic residues" evidence="2">
    <location>
        <begin position="1"/>
        <end position="10"/>
    </location>
</feature>
<feature type="compositionally biased region" description="Basic and acidic residues" evidence="2">
    <location>
        <begin position="18"/>
        <end position="66"/>
    </location>
</feature>
<accession>A0A427BBN2</accession>
<protein>
    <submittedName>
        <fullName evidence="3">Uncharacterized protein</fullName>
    </submittedName>
</protein>